<evidence type="ECO:0000256" key="4">
    <source>
        <dbReference type="ARBA" id="ARBA00022967"/>
    </source>
</evidence>
<dbReference type="AlphaFoldDB" id="A0A969WDH8"/>
<keyword evidence="1" id="KW-0813">Transport</keyword>
<dbReference type="Proteomes" id="UP000653472">
    <property type="component" value="Unassembled WGS sequence"/>
</dbReference>
<dbReference type="SMART" id="SM00382">
    <property type="entry name" value="AAA"/>
    <property type="match status" value="1"/>
</dbReference>
<dbReference type="GO" id="GO:0005524">
    <property type="term" value="F:ATP binding"/>
    <property type="evidence" value="ECO:0007669"/>
    <property type="project" value="UniProtKB-KW"/>
</dbReference>
<dbReference type="PROSITE" id="PS00211">
    <property type="entry name" value="ABC_TRANSPORTER_1"/>
    <property type="match status" value="1"/>
</dbReference>
<keyword evidence="4" id="KW-1278">Translocase</keyword>
<dbReference type="InterPro" id="IPR003593">
    <property type="entry name" value="AAA+_ATPase"/>
</dbReference>
<dbReference type="PANTHER" id="PTHR42794:SF1">
    <property type="entry name" value="HEMIN IMPORT ATP-BINDING PROTEIN HMUV"/>
    <property type="match status" value="1"/>
</dbReference>
<keyword evidence="2" id="KW-0547">Nucleotide-binding</keyword>
<evidence type="ECO:0000256" key="5">
    <source>
        <dbReference type="ARBA" id="ARBA00037066"/>
    </source>
</evidence>
<evidence type="ECO:0000313" key="8">
    <source>
        <dbReference type="Proteomes" id="UP000653472"/>
    </source>
</evidence>
<keyword evidence="8" id="KW-1185">Reference proteome</keyword>
<dbReference type="NCBIfam" id="NF010068">
    <property type="entry name" value="PRK13548.1"/>
    <property type="match status" value="1"/>
</dbReference>
<evidence type="ECO:0000259" key="6">
    <source>
        <dbReference type="PROSITE" id="PS50893"/>
    </source>
</evidence>
<dbReference type="SUPFAM" id="SSF52540">
    <property type="entry name" value="P-loop containing nucleoside triphosphate hydrolases"/>
    <property type="match status" value="1"/>
</dbReference>
<dbReference type="CDD" id="cd03214">
    <property type="entry name" value="ABC_Iron-Siderophores_B12_Hemin"/>
    <property type="match status" value="1"/>
</dbReference>
<dbReference type="GO" id="GO:0016887">
    <property type="term" value="F:ATP hydrolysis activity"/>
    <property type="evidence" value="ECO:0007669"/>
    <property type="project" value="InterPro"/>
</dbReference>
<feature type="domain" description="ABC transporter" evidence="6">
    <location>
        <begin position="2"/>
        <end position="240"/>
    </location>
</feature>
<comment type="function">
    <text evidence="5">Part of the ABC transporter complex HmuTUV involved in hemin import. Responsible for energy coupling to the transport system.</text>
</comment>
<comment type="caution">
    <text evidence="7">The sequence shown here is derived from an EMBL/GenBank/DDBJ whole genome shotgun (WGS) entry which is preliminary data.</text>
</comment>
<dbReference type="PROSITE" id="PS50893">
    <property type="entry name" value="ABC_TRANSPORTER_2"/>
    <property type="match status" value="1"/>
</dbReference>
<sequence length="270" mass="29172">MLRAERAGLTRNGQRILDAIDLSFMPGQLHAIFGPNGAGKSSLLRLLSAEWACSSGRVTLDDKPLSAWSSAALAQRRALLPQQHGLSFPFLAHEVVALGRLHARRGTVTRERQIVDAALEACGMTRLASRSYAELSGGERARVQLARVLAQIWEPSDAPRYLLLDEPTAHLDLAFQHACLGLARRWAQAGVGVIAVLHDPNLVLAYADHVSVIADGHPIAGGAPRGVITPDLMQQLYGLQAEALHDTRDAPWLAIRAAASAECRHAQNHQ</sequence>
<dbReference type="InterPro" id="IPR027417">
    <property type="entry name" value="P-loop_NTPase"/>
</dbReference>
<reference evidence="7" key="1">
    <citation type="submission" date="2020-03" db="EMBL/GenBank/DDBJ databases">
        <title>Solimonas marina sp. nov., isolated from deep seawater of the Pacific Ocean.</title>
        <authorList>
            <person name="Liu X."/>
            <person name="Lai Q."/>
            <person name="Sun F."/>
            <person name="Gai Y."/>
            <person name="Li G."/>
            <person name="Shao Z."/>
        </authorList>
    </citation>
    <scope>NUCLEOTIDE SEQUENCE</scope>
    <source>
        <strain evidence="7">C16B3</strain>
    </source>
</reference>
<evidence type="ECO:0000256" key="3">
    <source>
        <dbReference type="ARBA" id="ARBA00022840"/>
    </source>
</evidence>
<evidence type="ECO:0000256" key="1">
    <source>
        <dbReference type="ARBA" id="ARBA00022448"/>
    </source>
</evidence>
<protein>
    <submittedName>
        <fullName evidence="7">Heme ABC transporter ATP-binding protein</fullName>
    </submittedName>
</protein>
<dbReference type="PANTHER" id="PTHR42794">
    <property type="entry name" value="HEMIN IMPORT ATP-BINDING PROTEIN HMUV"/>
    <property type="match status" value="1"/>
</dbReference>
<dbReference type="InterPro" id="IPR003439">
    <property type="entry name" value="ABC_transporter-like_ATP-bd"/>
</dbReference>
<keyword evidence="3 7" id="KW-0067">ATP-binding</keyword>
<gene>
    <name evidence="7" type="ORF">G7Y82_13855</name>
</gene>
<evidence type="ECO:0000313" key="7">
    <source>
        <dbReference type="EMBL" id="NKF23401.1"/>
    </source>
</evidence>
<dbReference type="RefSeq" id="WP_168148734.1">
    <property type="nucleotide sequence ID" value="NZ_JAAVXB010000008.1"/>
</dbReference>
<dbReference type="InterPro" id="IPR017871">
    <property type="entry name" value="ABC_transporter-like_CS"/>
</dbReference>
<dbReference type="EMBL" id="JAAVXB010000008">
    <property type="protein sequence ID" value="NKF23401.1"/>
    <property type="molecule type" value="Genomic_DNA"/>
</dbReference>
<proteinExistence type="predicted"/>
<dbReference type="Pfam" id="PF00005">
    <property type="entry name" value="ABC_tran"/>
    <property type="match status" value="1"/>
</dbReference>
<organism evidence="7 8">
    <name type="scientific">Solimonas marina</name>
    <dbReference type="NCBI Taxonomy" id="2714601"/>
    <lineage>
        <taxon>Bacteria</taxon>
        <taxon>Pseudomonadati</taxon>
        <taxon>Pseudomonadota</taxon>
        <taxon>Gammaproteobacteria</taxon>
        <taxon>Nevskiales</taxon>
        <taxon>Nevskiaceae</taxon>
        <taxon>Solimonas</taxon>
    </lineage>
</organism>
<name>A0A969WDH8_9GAMM</name>
<accession>A0A969WDH8</accession>
<evidence type="ECO:0000256" key="2">
    <source>
        <dbReference type="ARBA" id="ARBA00022741"/>
    </source>
</evidence>
<dbReference type="Gene3D" id="3.40.50.300">
    <property type="entry name" value="P-loop containing nucleotide triphosphate hydrolases"/>
    <property type="match status" value="1"/>
</dbReference>